<evidence type="ECO:0000256" key="1">
    <source>
        <dbReference type="SAM" id="MobiDB-lite"/>
    </source>
</evidence>
<dbReference type="EMBL" id="LJGU01000158">
    <property type="protein sequence ID" value="OEU91446.1"/>
    <property type="molecule type" value="Genomic_DNA"/>
</dbReference>
<proteinExistence type="predicted"/>
<evidence type="ECO:0000256" key="2">
    <source>
        <dbReference type="SAM" id="SignalP"/>
    </source>
</evidence>
<organism evidence="3 4">
    <name type="scientific">Streptomyces oceani</name>
    <dbReference type="NCBI Taxonomy" id="1075402"/>
    <lineage>
        <taxon>Bacteria</taxon>
        <taxon>Bacillati</taxon>
        <taxon>Actinomycetota</taxon>
        <taxon>Actinomycetes</taxon>
        <taxon>Kitasatosporales</taxon>
        <taxon>Streptomycetaceae</taxon>
        <taxon>Streptomyces</taxon>
    </lineage>
</organism>
<sequence>MPVRVPARAVVVRVAAAVVVPVAVVRVAAASAVVPAVPRAVAVAVAVQDSPAVPVAVAAAVQDSPAVPAGPGAAVAPREPSVVPGDQHVADASRSGSGARSTSRCRRRRSAV</sequence>
<feature type="compositionally biased region" description="Low complexity" evidence="1">
    <location>
        <begin position="92"/>
        <end position="102"/>
    </location>
</feature>
<feature type="compositionally biased region" description="Low complexity" evidence="1">
    <location>
        <begin position="67"/>
        <end position="77"/>
    </location>
</feature>
<comment type="caution">
    <text evidence="3">The sequence shown here is derived from an EMBL/GenBank/DDBJ whole genome shotgun (WGS) entry which is preliminary data.</text>
</comment>
<feature type="chain" id="PRO_5038770139" evidence="2">
    <location>
        <begin position="33"/>
        <end position="112"/>
    </location>
</feature>
<dbReference type="AlphaFoldDB" id="A0A1E7JRN3"/>
<dbReference type="Proteomes" id="UP000176101">
    <property type="component" value="Unassembled WGS sequence"/>
</dbReference>
<feature type="region of interest" description="Disordered" evidence="1">
    <location>
        <begin position="67"/>
        <end position="112"/>
    </location>
</feature>
<keyword evidence="2" id="KW-0732">Signal</keyword>
<accession>A0A1E7JRN3</accession>
<evidence type="ECO:0000313" key="4">
    <source>
        <dbReference type="Proteomes" id="UP000176101"/>
    </source>
</evidence>
<feature type="compositionally biased region" description="Basic residues" evidence="1">
    <location>
        <begin position="103"/>
        <end position="112"/>
    </location>
</feature>
<protein>
    <submittedName>
        <fullName evidence="3">Uncharacterized protein</fullName>
    </submittedName>
</protein>
<evidence type="ECO:0000313" key="3">
    <source>
        <dbReference type="EMBL" id="OEU91446.1"/>
    </source>
</evidence>
<gene>
    <name evidence="3" type="ORF">AN216_24790</name>
</gene>
<dbReference type="STRING" id="1075402.AN216_24790"/>
<name>A0A1E7JRN3_9ACTN</name>
<reference evidence="3 4" key="1">
    <citation type="journal article" date="2016" name="Front. Microbiol.">
        <title>Comparative Genomics Analysis of Streptomyces Species Reveals Their Adaptation to the Marine Environment and Their Diversity at the Genomic Level.</title>
        <authorList>
            <person name="Tian X."/>
            <person name="Zhang Z."/>
            <person name="Yang T."/>
            <person name="Chen M."/>
            <person name="Li J."/>
            <person name="Chen F."/>
            <person name="Yang J."/>
            <person name="Li W."/>
            <person name="Zhang B."/>
            <person name="Zhang Z."/>
            <person name="Wu J."/>
            <person name="Zhang C."/>
            <person name="Long L."/>
            <person name="Xiao J."/>
        </authorList>
    </citation>
    <scope>NUCLEOTIDE SEQUENCE [LARGE SCALE GENOMIC DNA]</scope>
    <source>
        <strain evidence="3 4">SCSIO 02100</strain>
    </source>
</reference>
<feature type="signal peptide" evidence="2">
    <location>
        <begin position="1"/>
        <end position="32"/>
    </location>
</feature>
<keyword evidence="4" id="KW-1185">Reference proteome</keyword>